<sequence>MAEVAFDILLLLFVAAFIAGFIDSIACGGGLIAIPALLMAGLPPLETLGTAKLQALFGSGSATLAYSRRGLVNYKVILPMAGLSAAGAVCGALVATILPTDVLQTALPVVLIVIAVYFALKPNVGAVEQVPRMTSFAFGATVVPAIGFYDGIFGPGTGSFFMLAFVALMGAGLLKATAHTKVLNFASNLAGFLVFMVSGVVFWKIGLLMGVGQFLGAQAGSKLAMKNGAKIIRPLLVCSCIAMAVKLLLDPANPVRIMLAL</sequence>
<comment type="subcellular location">
    <subcellularLocation>
        <location evidence="1 8">Cell membrane</location>
        <topology evidence="1 8">Multi-pass membrane protein</topology>
    </subcellularLocation>
</comment>
<feature type="transmembrane region" description="Helical" evidence="8">
    <location>
        <begin position="76"/>
        <end position="97"/>
    </location>
</feature>
<keyword evidence="6 8" id="KW-1133">Transmembrane helix</keyword>
<dbReference type="Pfam" id="PF01925">
    <property type="entry name" value="TauE"/>
    <property type="match status" value="1"/>
</dbReference>
<proteinExistence type="inferred from homology"/>
<evidence type="ECO:0000313" key="9">
    <source>
        <dbReference type="EMBL" id="CTQ68150.1"/>
    </source>
</evidence>
<dbReference type="EMBL" id="CXWD01000005">
    <property type="protein sequence ID" value="CTQ68150.1"/>
    <property type="molecule type" value="Genomic_DNA"/>
</dbReference>
<feature type="transmembrane region" description="Helical" evidence="8">
    <location>
        <begin position="103"/>
        <end position="120"/>
    </location>
</feature>
<dbReference type="InterPro" id="IPR002781">
    <property type="entry name" value="TM_pro_TauE-like"/>
</dbReference>
<accession>A0A0M7A1K3</accession>
<dbReference type="PANTHER" id="PTHR30269:SF0">
    <property type="entry name" value="MEMBRANE TRANSPORTER PROTEIN YFCA-RELATED"/>
    <property type="match status" value="1"/>
</dbReference>
<feature type="transmembrane region" description="Helical" evidence="8">
    <location>
        <begin position="189"/>
        <end position="211"/>
    </location>
</feature>
<evidence type="ECO:0000256" key="6">
    <source>
        <dbReference type="ARBA" id="ARBA00022989"/>
    </source>
</evidence>
<feature type="transmembrane region" description="Helical" evidence="8">
    <location>
        <begin position="132"/>
        <end position="152"/>
    </location>
</feature>
<name>A0A0M7A1K3_9HYPH</name>
<dbReference type="PANTHER" id="PTHR30269">
    <property type="entry name" value="TRANSMEMBRANE PROTEIN YFCA"/>
    <property type="match status" value="1"/>
</dbReference>
<protein>
    <recommendedName>
        <fullName evidence="8">Probable membrane transporter protein</fullName>
    </recommendedName>
</protein>
<evidence type="ECO:0000256" key="2">
    <source>
        <dbReference type="ARBA" id="ARBA00009142"/>
    </source>
</evidence>
<evidence type="ECO:0000256" key="8">
    <source>
        <dbReference type="RuleBase" id="RU363041"/>
    </source>
</evidence>
<dbReference type="OrthoDB" id="554695at2"/>
<gene>
    <name evidence="9" type="ORF">LAX5112_01654</name>
</gene>
<keyword evidence="4 8" id="KW-1003">Cell membrane</keyword>
<feature type="transmembrane region" description="Helical" evidence="8">
    <location>
        <begin position="231"/>
        <end position="249"/>
    </location>
</feature>
<organism evidence="9 10">
    <name type="scientific">Roseibium alexandrii</name>
    <dbReference type="NCBI Taxonomy" id="388408"/>
    <lineage>
        <taxon>Bacteria</taxon>
        <taxon>Pseudomonadati</taxon>
        <taxon>Pseudomonadota</taxon>
        <taxon>Alphaproteobacteria</taxon>
        <taxon>Hyphomicrobiales</taxon>
        <taxon>Stappiaceae</taxon>
        <taxon>Roseibium</taxon>
    </lineage>
</organism>
<keyword evidence="10" id="KW-1185">Reference proteome</keyword>
<evidence type="ECO:0000256" key="3">
    <source>
        <dbReference type="ARBA" id="ARBA00022448"/>
    </source>
</evidence>
<dbReference type="STRING" id="388408.LAX5112_01654"/>
<dbReference type="InterPro" id="IPR052017">
    <property type="entry name" value="TSUP"/>
</dbReference>
<comment type="similarity">
    <text evidence="2 8">Belongs to the 4-toluene sulfonate uptake permease (TSUP) (TC 2.A.102) family.</text>
</comment>
<evidence type="ECO:0000256" key="7">
    <source>
        <dbReference type="ARBA" id="ARBA00023136"/>
    </source>
</evidence>
<reference evidence="10" key="1">
    <citation type="submission" date="2015-07" db="EMBL/GenBank/DDBJ databases">
        <authorList>
            <person name="Rodrigo-Torres Lidia"/>
            <person name="Arahal R.David."/>
        </authorList>
    </citation>
    <scope>NUCLEOTIDE SEQUENCE [LARGE SCALE GENOMIC DNA]</scope>
    <source>
        <strain evidence="10">CECT 5112</strain>
    </source>
</reference>
<keyword evidence="3" id="KW-0813">Transport</keyword>
<keyword evidence="7 8" id="KW-0472">Membrane</keyword>
<feature type="transmembrane region" description="Helical" evidence="8">
    <location>
        <begin position="158"/>
        <end position="177"/>
    </location>
</feature>
<evidence type="ECO:0000313" key="10">
    <source>
        <dbReference type="Proteomes" id="UP000053235"/>
    </source>
</evidence>
<dbReference type="Proteomes" id="UP000053235">
    <property type="component" value="Unassembled WGS sequence"/>
</dbReference>
<dbReference type="AlphaFoldDB" id="A0A0M7A1K3"/>
<dbReference type="RefSeq" id="WP_055671420.1">
    <property type="nucleotide sequence ID" value="NZ_CXWD01000005.1"/>
</dbReference>
<evidence type="ECO:0000256" key="5">
    <source>
        <dbReference type="ARBA" id="ARBA00022692"/>
    </source>
</evidence>
<feature type="transmembrane region" description="Helical" evidence="8">
    <location>
        <begin position="12"/>
        <end position="38"/>
    </location>
</feature>
<evidence type="ECO:0000256" key="4">
    <source>
        <dbReference type="ARBA" id="ARBA00022475"/>
    </source>
</evidence>
<evidence type="ECO:0000256" key="1">
    <source>
        <dbReference type="ARBA" id="ARBA00004651"/>
    </source>
</evidence>
<keyword evidence="5 8" id="KW-0812">Transmembrane</keyword>
<dbReference type="GO" id="GO:0005886">
    <property type="term" value="C:plasma membrane"/>
    <property type="evidence" value="ECO:0007669"/>
    <property type="project" value="UniProtKB-SubCell"/>
</dbReference>